<keyword evidence="2" id="KW-1185">Reference proteome</keyword>
<comment type="caution">
    <text evidence="1">The sequence shown here is derived from an EMBL/GenBank/DDBJ whole genome shotgun (WGS) entry which is preliminary data.</text>
</comment>
<dbReference type="Proteomes" id="UP000789920">
    <property type="component" value="Unassembled WGS sequence"/>
</dbReference>
<proteinExistence type="predicted"/>
<name>A0ACA9SYM3_9GLOM</name>
<organism evidence="1 2">
    <name type="scientific">Racocetra persica</name>
    <dbReference type="NCBI Taxonomy" id="160502"/>
    <lineage>
        <taxon>Eukaryota</taxon>
        <taxon>Fungi</taxon>
        <taxon>Fungi incertae sedis</taxon>
        <taxon>Mucoromycota</taxon>
        <taxon>Glomeromycotina</taxon>
        <taxon>Glomeromycetes</taxon>
        <taxon>Diversisporales</taxon>
        <taxon>Gigasporaceae</taxon>
        <taxon>Racocetra</taxon>
    </lineage>
</organism>
<protein>
    <submittedName>
        <fullName evidence="1">7912_t:CDS:1</fullName>
    </submittedName>
</protein>
<reference evidence="1" key="1">
    <citation type="submission" date="2021-06" db="EMBL/GenBank/DDBJ databases">
        <authorList>
            <person name="Kallberg Y."/>
            <person name="Tangrot J."/>
            <person name="Rosling A."/>
        </authorList>
    </citation>
    <scope>NUCLEOTIDE SEQUENCE</scope>
    <source>
        <strain evidence="1">MA461A</strain>
    </source>
</reference>
<accession>A0ACA9SYM3</accession>
<dbReference type="EMBL" id="CAJVQC010173448">
    <property type="protein sequence ID" value="CAG8850960.1"/>
    <property type="molecule type" value="Genomic_DNA"/>
</dbReference>
<feature type="non-terminal residue" evidence="1">
    <location>
        <position position="1"/>
    </location>
</feature>
<feature type="non-terminal residue" evidence="1">
    <location>
        <position position="58"/>
    </location>
</feature>
<sequence length="58" mass="7001">NVLSSKVNTVSVEFTIDGKDWCVDFQYFENFESFANLVNFEKRVKQQNFEKRQNFEKK</sequence>
<evidence type="ECO:0000313" key="2">
    <source>
        <dbReference type="Proteomes" id="UP000789920"/>
    </source>
</evidence>
<gene>
    <name evidence="1" type="ORF">RPERSI_LOCUS36340</name>
</gene>
<evidence type="ECO:0000313" key="1">
    <source>
        <dbReference type="EMBL" id="CAG8850960.1"/>
    </source>
</evidence>